<dbReference type="Proteomes" id="UP000828390">
    <property type="component" value="Unassembled WGS sequence"/>
</dbReference>
<sequence>MYGSLLHVPRRSARLSGTIADSLGISCMCSYGLDTVANCLGVSCRCPSGLRDCLAPSKTSESLLQVLAPSQTVFEYSAGDQTVFAP</sequence>
<comment type="caution">
    <text evidence="1">The sequence shown here is derived from an EMBL/GenBank/DDBJ whole genome shotgun (WGS) entry which is preliminary data.</text>
</comment>
<protein>
    <submittedName>
        <fullName evidence="1">Uncharacterized protein</fullName>
    </submittedName>
</protein>
<evidence type="ECO:0000313" key="2">
    <source>
        <dbReference type="Proteomes" id="UP000828390"/>
    </source>
</evidence>
<evidence type="ECO:0000313" key="1">
    <source>
        <dbReference type="EMBL" id="KAH3861391.1"/>
    </source>
</evidence>
<accession>A0A9D4RAN9</accession>
<proteinExistence type="predicted"/>
<dbReference type="AlphaFoldDB" id="A0A9D4RAN9"/>
<gene>
    <name evidence="1" type="ORF">DPMN_024319</name>
</gene>
<name>A0A9D4RAN9_DREPO</name>
<dbReference type="EMBL" id="JAIWYP010000002">
    <property type="protein sequence ID" value="KAH3861391.1"/>
    <property type="molecule type" value="Genomic_DNA"/>
</dbReference>
<reference evidence="1" key="1">
    <citation type="journal article" date="2019" name="bioRxiv">
        <title>The Genome of the Zebra Mussel, Dreissena polymorpha: A Resource for Invasive Species Research.</title>
        <authorList>
            <person name="McCartney M.A."/>
            <person name="Auch B."/>
            <person name="Kono T."/>
            <person name="Mallez S."/>
            <person name="Zhang Y."/>
            <person name="Obille A."/>
            <person name="Becker A."/>
            <person name="Abrahante J.E."/>
            <person name="Garbe J."/>
            <person name="Badalamenti J.P."/>
            <person name="Herman A."/>
            <person name="Mangelson H."/>
            <person name="Liachko I."/>
            <person name="Sullivan S."/>
            <person name="Sone E.D."/>
            <person name="Koren S."/>
            <person name="Silverstein K.A.T."/>
            <person name="Beckman K.B."/>
            <person name="Gohl D.M."/>
        </authorList>
    </citation>
    <scope>NUCLEOTIDE SEQUENCE</scope>
    <source>
        <strain evidence="1">Duluth1</strain>
        <tissue evidence="1">Whole animal</tissue>
    </source>
</reference>
<organism evidence="1 2">
    <name type="scientific">Dreissena polymorpha</name>
    <name type="common">Zebra mussel</name>
    <name type="synonym">Mytilus polymorpha</name>
    <dbReference type="NCBI Taxonomy" id="45954"/>
    <lineage>
        <taxon>Eukaryota</taxon>
        <taxon>Metazoa</taxon>
        <taxon>Spiralia</taxon>
        <taxon>Lophotrochozoa</taxon>
        <taxon>Mollusca</taxon>
        <taxon>Bivalvia</taxon>
        <taxon>Autobranchia</taxon>
        <taxon>Heteroconchia</taxon>
        <taxon>Euheterodonta</taxon>
        <taxon>Imparidentia</taxon>
        <taxon>Neoheterodontei</taxon>
        <taxon>Myida</taxon>
        <taxon>Dreissenoidea</taxon>
        <taxon>Dreissenidae</taxon>
        <taxon>Dreissena</taxon>
    </lineage>
</organism>
<reference evidence="1" key="2">
    <citation type="submission" date="2020-11" db="EMBL/GenBank/DDBJ databases">
        <authorList>
            <person name="McCartney M.A."/>
            <person name="Auch B."/>
            <person name="Kono T."/>
            <person name="Mallez S."/>
            <person name="Becker A."/>
            <person name="Gohl D.M."/>
            <person name="Silverstein K.A.T."/>
            <person name="Koren S."/>
            <person name="Bechman K.B."/>
            <person name="Herman A."/>
            <person name="Abrahante J.E."/>
            <person name="Garbe J."/>
        </authorList>
    </citation>
    <scope>NUCLEOTIDE SEQUENCE</scope>
    <source>
        <strain evidence="1">Duluth1</strain>
        <tissue evidence="1">Whole animal</tissue>
    </source>
</reference>
<keyword evidence="2" id="KW-1185">Reference proteome</keyword>